<protein>
    <recommendedName>
        <fullName evidence="1">ASCH domain-containing protein</fullName>
    </recommendedName>
</protein>
<dbReference type="Pfam" id="PF04266">
    <property type="entry name" value="ASCH"/>
    <property type="match status" value="1"/>
</dbReference>
<name>C0DA51_9FIRM</name>
<dbReference type="AlphaFoldDB" id="C0DA51"/>
<dbReference type="InterPro" id="IPR015947">
    <property type="entry name" value="PUA-like_sf"/>
</dbReference>
<reference evidence="2 3" key="2">
    <citation type="submission" date="2009-02" db="EMBL/GenBank/DDBJ databases">
        <title>Draft genome sequence of Clostridium asparagiforme (DSM 15981).</title>
        <authorList>
            <person name="Sudarsanam P."/>
            <person name="Ley R."/>
            <person name="Guruge J."/>
            <person name="Turnbaugh P.J."/>
            <person name="Mahowald M."/>
            <person name="Liep D."/>
            <person name="Gordon J."/>
        </authorList>
    </citation>
    <scope>NUCLEOTIDE SEQUENCE [LARGE SCALE GENOMIC DNA]</scope>
    <source>
        <strain evidence="2 3">DSM 15981</strain>
    </source>
</reference>
<sequence length="174" mass="19807">EEGNMKAITIWQPWASLIACGVKKYETRSWKTKYRGPIAIHAALKPFVNCWSWSTTARAREVILRRMGLTEDFEPEKYFPAGCILATAELVNVWHIVHHPGTDIDVARSIHIGAESLTDDKHAPDFGNFIVPTNDEMAIGDWTPGRYAWELDNIELLPLPIPARGRQGLWNWEN</sequence>
<dbReference type="InterPro" id="IPR007374">
    <property type="entry name" value="ASCH_domain"/>
</dbReference>
<dbReference type="EMBL" id="ACCJ01000526">
    <property type="protein sequence ID" value="EEG51800.1"/>
    <property type="molecule type" value="Genomic_DNA"/>
</dbReference>
<organism evidence="2 3">
    <name type="scientific">[Clostridium] asparagiforme DSM 15981</name>
    <dbReference type="NCBI Taxonomy" id="518636"/>
    <lineage>
        <taxon>Bacteria</taxon>
        <taxon>Bacillati</taxon>
        <taxon>Bacillota</taxon>
        <taxon>Clostridia</taxon>
        <taxon>Lachnospirales</taxon>
        <taxon>Lachnospiraceae</taxon>
        <taxon>Enterocloster</taxon>
    </lineage>
</organism>
<dbReference type="Gene3D" id="2.30.130.30">
    <property type="entry name" value="Hypothetical protein"/>
    <property type="match status" value="1"/>
</dbReference>
<reference evidence="2 3" key="1">
    <citation type="submission" date="2009-01" db="EMBL/GenBank/DDBJ databases">
        <authorList>
            <person name="Fulton L."/>
            <person name="Clifton S."/>
            <person name="Fulton B."/>
            <person name="Xu J."/>
            <person name="Minx P."/>
            <person name="Pepin K.H."/>
            <person name="Johnson M."/>
            <person name="Bhonagiri V."/>
            <person name="Nash W.E."/>
            <person name="Mardis E.R."/>
            <person name="Wilson R.K."/>
        </authorList>
    </citation>
    <scope>NUCLEOTIDE SEQUENCE [LARGE SCALE GENOMIC DNA]</scope>
    <source>
        <strain evidence="2 3">DSM 15981</strain>
    </source>
</reference>
<dbReference type="HOGENOM" id="CLU_1535663_0_0_9"/>
<keyword evidence="3" id="KW-1185">Reference proteome</keyword>
<proteinExistence type="predicted"/>
<dbReference type="RefSeq" id="WP_007718647.1">
    <property type="nucleotide sequence ID" value="NZ_GG657594.1"/>
</dbReference>
<evidence type="ECO:0000313" key="2">
    <source>
        <dbReference type="EMBL" id="EEG51800.1"/>
    </source>
</evidence>
<feature type="domain" description="ASCH" evidence="1">
    <location>
        <begin position="8"/>
        <end position="93"/>
    </location>
</feature>
<gene>
    <name evidence="2" type="ORF">CLOSTASPAR_06154</name>
</gene>
<comment type="caution">
    <text evidence="2">The sequence shown here is derived from an EMBL/GenBank/DDBJ whole genome shotgun (WGS) entry which is preliminary data.</text>
</comment>
<dbReference type="Proteomes" id="UP000004756">
    <property type="component" value="Unassembled WGS sequence"/>
</dbReference>
<dbReference type="SUPFAM" id="SSF88697">
    <property type="entry name" value="PUA domain-like"/>
    <property type="match status" value="1"/>
</dbReference>
<accession>C0DA51</accession>
<evidence type="ECO:0000313" key="3">
    <source>
        <dbReference type="Proteomes" id="UP000004756"/>
    </source>
</evidence>
<evidence type="ECO:0000259" key="1">
    <source>
        <dbReference type="Pfam" id="PF04266"/>
    </source>
</evidence>
<feature type="non-terminal residue" evidence="2">
    <location>
        <position position="1"/>
    </location>
</feature>